<organism evidence="11 12">
    <name type="scientific">Cavia porcellus</name>
    <name type="common">Guinea pig</name>
    <dbReference type="NCBI Taxonomy" id="10141"/>
    <lineage>
        <taxon>Eukaryota</taxon>
        <taxon>Metazoa</taxon>
        <taxon>Chordata</taxon>
        <taxon>Craniata</taxon>
        <taxon>Vertebrata</taxon>
        <taxon>Euteleostomi</taxon>
        <taxon>Mammalia</taxon>
        <taxon>Eutheria</taxon>
        <taxon>Euarchontoglires</taxon>
        <taxon>Glires</taxon>
        <taxon>Rodentia</taxon>
        <taxon>Hystricomorpha</taxon>
        <taxon>Caviidae</taxon>
        <taxon>Cavia</taxon>
    </lineage>
</organism>
<dbReference type="FunFam" id="3.80.10.10:FF:000274">
    <property type="entry name" value="NLR family CARD domain containing 3"/>
    <property type="match status" value="1"/>
</dbReference>
<dbReference type="Pfam" id="PF13516">
    <property type="entry name" value="LRR_6"/>
    <property type="match status" value="12"/>
</dbReference>
<dbReference type="InterPro" id="IPR007111">
    <property type="entry name" value="NACHT_NTPase"/>
</dbReference>
<dbReference type="AlphaFoldDB" id="H0UVX6"/>
<sequence>MHTGQPVWDLSSQFLTVTRNSMKKQEVRTGGEASQAHGTGSPAEQVKALVDLLSWKSNQGGQSQQAPDGMSDSPLEPHGNDSRIRRHREALLGRVGGTPELGSPVHRLASLLLVEGLSDLQMQEHDFTQVEATRGGQRPARTITLDRLFLPLSRVSIPPRISITVGVAGMGKTTLVRHFVRLWAQGQLSQDFSLVLPFTFRDLNAYEKVSAERLICSVFPNVGEACLAVTAPARVLLVLDGLDECKMPLDFSNTVACTDPKREIQVDQLVTNIVRGNLFPEVSVWITSRPGAAGLIPGGLVDRMTEIRGFTEEEIKGCLEQMFPEDKTLVGQILSQVQANRALYLMCTVPAFCRLVGMVLGHLCRSSPAPQDPELWPPQTMCELYSWYFRMALSGEGQEKGKVSPRIEQVAHGGRKMVGTLGRMAFHGLVKKKFVFYEQDMKAFGVDLAVLQGSLCSFFLQREETLVSSVAYCFIHLSLQEFVAAAYYYSASRRAIFDLFTESGMSWPRLGFLTHFKSAAQRAMQAEDGRLDVFLRFLSGLLSPRVNALLAGFLLTQGEHQGYQAQVAELLQGCLRPNTAVCARAINVLYCLQELRRTELAHSVAEAMGNSALASLTSPPHRAALAYLLQVSDISAQEADLSLGLGQGVLQSLLPQLLYCQSLRLDTNQFQDPVMELLSSVLSRKDCRIQKISLAENQISNKGAKALARSLLVNRSLTTLDLRSNSIGPQGAKALADALKINRTLTSLSLQSNAIKDDGARSVAEALAVNQMLSVLHLQKNVIGPRGAQQMAEALKQNRSLKELMLSSNSIGDGGAKALAEALKVNQALLNLDLQSNSISDMGVAALMGALCANQTLLSLNLRENSISPEGAQALAQALGSNSTLKHLDLTANLLHDQGAQAIAVAVGENHTLQSLHLQWNFIQVGAARALGQALQLNSSLTSLDLQENAIGDEGASALASALKVNTALTALYLQVASIGSPGAQVLGEALAVNRTLEILDLRGNAIGVAGAKALANALKVNSSLRRLSLQENSLGMDGVICVATALSGNHGLQHINLQGNRIGESGARMISDAIKTNAPMCTVEM</sequence>
<dbReference type="GeneTree" id="ENSGT00940000159861"/>
<dbReference type="SMART" id="SM00368">
    <property type="entry name" value="LRR_RI"/>
    <property type="match status" value="14"/>
</dbReference>
<dbReference type="OMA" id="IPCICWM"/>
<evidence type="ECO:0000256" key="5">
    <source>
        <dbReference type="ARBA" id="ARBA00022737"/>
    </source>
</evidence>
<dbReference type="InterPro" id="IPR041075">
    <property type="entry name" value="NOD1/2_WH"/>
</dbReference>
<dbReference type="FunFam" id="3.80.10.10:FF:000236">
    <property type="entry name" value="NLR family CARD domain containing 3"/>
    <property type="match status" value="1"/>
</dbReference>
<dbReference type="Pfam" id="PF17776">
    <property type="entry name" value="NLRC4_HD2"/>
    <property type="match status" value="1"/>
</dbReference>
<reference evidence="11" key="3">
    <citation type="submission" date="2025-09" db="UniProtKB">
        <authorList>
            <consortium name="Ensembl"/>
        </authorList>
    </citation>
    <scope>IDENTIFICATION</scope>
    <source>
        <strain evidence="11">2N</strain>
    </source>
</reference>
<dbReference type="EMBL" id="AAKN02007422">
    <property type="status" value="NOT_ANNOTATED_CDS"/>
    <property type="molecule type" value="Genomic_DNA"/>
</dbReference>
<keyword evidence="4" id="KW-0433">Leucine-rich repeat</keyword>
<evidence type="ECO:0000256" key="2">
    <source>
        <dbReference type="ARBA" id="ARBA00008665"/>
    </source>
</evidence>
<dbReference type="HOGENOM" id="CLU_002274_3_0_1"/>
<dbReference type="EMBL" id="AAKN02007421">
    <property type="status" value="NOT_ANNOTATED_CDS"/>
    <property type="molecule type" value="Genomic_DNA"/>
</dbReference>
<dbReference type="InterPro" id="IPR041267">
    <property type="entry name" value="NLRP_HD2"/>
</dbReference>
<dbReference type="FunCoup" id="H0UVX6">
    <property type="interactions" value="804"/>
</dbReference>
<evidence type="ECO:0000313" key="11">
    <source>
        <dbReference type="Ensembl" id="ENSCPOP00000001182.3"/>
    </source>
</evidence>
<evidence type="ECO:0000256" key="3">
    <source>
        <dbReference type="ARBA" id="ARBA00022490"/>
    </source>
</evidence>
<dbReference type="GO" id="GO:0032715">
    <property type="term" value="P:negative regulation of interleukin-6 production"/>
    <property type="evidence" value="ECO:0007669"/>
    <property type="project" value="Ensembl"/>
</dbReference>
<dbReference type="GO" id="GO:0048471">
    <property type="term" value="C:perinuclear region of cytoplasm"/>
    <property type="evidence" value="ECO:0007669"/>
    <property type="project" value="Ensembl"/>
</dbReference>
<evidence type="ECO:0000313" key="12">
    <source>
        <dbReference type="Proteomes" id="UP000005447"/>
    </source>
</evidence>
<evidence type="ECO:0000256" key="7">
    <source>
        <dbReference type="ARBA" id="ARBA00022840"/>
    </source>
</evidence>
<evidence type="ECO:0000256" key="8">
    <source>
        <dbReference type="ARBA" id="ARBA00062745"/>
    </source>
</evidence>
<reference evidence="12" key="1">
    <citation type="journal article" date="2011" name="Nature">
        <title>A high-resolution map of human evolutionary constraint using 29 mammals.</title>
        <authorList>
            <person name="Lindblad-Toh K."/>
            <person name="Garber M."/>
            <person name="Zuk O."/>
            <person name="Lin M.F."/>
            <person name="Parker B.J."/>
            <person name="Washietl S."/>
            <person name="Kheradpour P."/>
            <person name="Ernst J."/>
            <person name="Jordan G."/>
            <person name="Mauceli E."/>
            <person name="Ward L.D."/>
            <person name="Lowe C.B."/>
            <person name="Holloway A.K."/>
            <person name="Clamp M."/>
            <person name="Gnerre S."/>
            <person name="Alfoldi J."/>
            <person name="Beal K."/>
            <person name="Chang J."/>
            <person name="Clawson H."/>
            <person name="Cuff J."/>
            <person name="Di Palma F."/>
            <person name="Fitzgerald S."/>
            <person name="Flicek P."/>
            <person name="Guttman M."/>
            <person name="Hubisz M.J."/>
            <person name="Jaffe D.B."/>
            <person name="Jungreis I."/>
            <person name="Kent W.J."/>
            <person name="Kostka D."/>
            <person name="Lara M."/>
            <person name="Martins A.L."/>
            <person name="Massingham T."/>
            <person name="Moltke I."/>
            <person name="Raney B.J."/>
            <person name="Rasmussen M.D."/>
            <person name="Robinson J."/>
            <person name="Stark A."/>
            <person name="Vilella A.J."/>
            <person name="Wen J."/>
            <person name="Xie X."/>
            <person name="Zody M.C."/>
            <person name="Baldwin J."/>
            <person name="Bloom T."/>
            <person name="Chin C.W."/>
            <person name="Heiman D."/>
            <person name="Nicol R."/>
            <person name="Nusbaum C."/>
            <person name="Young S."/>
            <person name="Wilkinson J."/>
            <person name="Worley K.C."/>
            <person name="Kovar C.L."/>
            <person name="Muzny D.M."/>
            <person name="Gibbs R.A."/>
            <person name="Cree A."/>
            <person name="Dihn H.H."/>
            <person name="Fowler G."/>
            <person name="Jhangiani S."/>
            <person name="Joshi V."/>
            <person name="Lee S."/>
            <person name="Lewis L.R."/>
            <person name="Nazareth L.V."/>
            <person name="Okwuonu G."/>
            <person name="Santibanez J."/>
            <person name="Warren W.C."/>
            <person name="Mardis E.R."/>
            <person name="Weinstock G.M."/>
            <person name="Wilson R.K."/>
            <person name="Delehaunty K."/>
            <person name="Dooling D."/>
            <person name="Fronik C."/>
            <person name="Fulton L."/>
            <person name="Fulton B."/>
            <person name="Graves T."/>
            <person name="Minx P."/>
            <person name="Sodergren E."/>
            <person name="Birney E."/>
            <person name="Margulies E.H."/>
            <person name="Herrero J."/>
            <person name="Green E.D."/>
            <person name="Haussler D."/>
            <person name="Siepel A."/>
            <person name="Goldman N."/>
            <person name="Pollard K.S."/>
            <person name="Pedersen J.S."/>
            <person name="Lander E.S."/>
            <person name="Kellis M."/>
        </authorList>
    </citation>
    <scope>NUCLEOTIDE SEQUENCE [LARGE SCALE GENOMIC DNA]</scope>
    <source>
        <strain evidence="12">2N</strain>
    </source>
</reference>
<dbReference type="CDD" id="cd00116">
    <property type="entry name" value="LRR_RI"/>
    <property type="match status" value="1"/>
</dbReference>
<dbReference type="eggNOG" id="KOG4308">
    <property type="taxonomic scope" value="Eukaryota"/>
</dbReference>
<dbReference type="InterPro" id="IPR027417">
    <property type="entry name" value="P-loop_NTPase"/>
</dbReference>
<dbReference type="Bgee" id="ENSCPOG00000001305">
    <property type="expression patterns" value="Expressed in thyroid gland"/>
</dbReference>
<dbReference type="GO" id="GO:1901223">
    <property type="term" value="P:negative regulation of non-canonical NF-kappaB signal transduction"/>
    <property type="evidence" value="ECO:0007669"/>
    <property type="project" value="Ensembl"/>
</dbReference>
<feature type="region of interest" description="Disordered" evidence="9">
    <location>
        <begin position="22"/>
        <end position="43"/>
    </location>
</feature>
<comment type="subunit">
    <text evidence="8">Directly interacts (via CARD) with TMEM173/STING; this interaction reduces TMEM173 trafficking to the perinuclear region in response to interferon stimulatory DNA. Also interacts, but to a lesser extent, with TBK1. Interacts with TRAF6; this interaction results in decreased TRAF6 'Lys-63'-linked polyubiquitination, but leaves 'Lys-48'-linked chains unchanged, promoting TRAF6 protein degradation. Interacts with PIK3R1/PIK3R2; this interaction disrupts the association between PIK3R1/PIK3R2 and the p110 catalytic subunit PIK3CA/PIK3CB/PIK3CD and reduces PIK3R1/PIK3R2 activation. Weakly interacts with PYCARD/ASC. Interacts with CASP1 and CASP5.</text>
</comment>
<dbReference type="GO" id="GO:0050728">
    <property type="term" value="P:negative regulation of inflammatory response"/>
    <property type="evidence" value="ECO:0007669"/>
    <property type="project" value="Ensembl"/>
</dbReference>
<dbReference type="GO" id="GO:1900226">
    <property type="term" value="P:negative regulation of NLRP3 inflammasome complex assembly"/>
    <property type="evidence" value="ECO:0007669"/>
    <property type="project" value="Ensembl"/>
</dbReference>
<dbReference type="InterPro" id="IPR051261">
    <property type="entry name" value="NLR"/>
</dbReference>
<comment type="similarity">
    <text evidence="2">Belongs to the NLRP family.</text>
</comment>
<dbReference type="GO" id="GO:0080090">
    <property type="term" value="P:regulation of primary metabolic process"/>
    <property type="evidence" value="ECO:0007669"/>
    <property type="project" value="UniProtKB-ARBA"/>
</dbReference>
<dbReference type="InParanoid" id="H0UVX6"/>
<dbReference type="FunFam" id="3.80.10.10:FF:001349">
    <property type="entry name" value="NLR family CARD domain containing 3"/>
    <property type="match status" value="1"/>
</dbReference>
<name>H0UVX6_CAVPO</name>
<dbReference type="GO" id="GO:0043124">
    <property type="term" value="P:negative regulation of canonical NF-kappaB signal transduction"/>
    <property type="evidence" value="ECO:0007669"/>
    <property type="project" value="Ensembl"/>
</dbReference>
<feature type="domain" description="NACHT" evidence="10">
    <location>
        <begin position="160"/>
        <end position="292"/>
    </location>
</feature>
<feature type="region of interest" description="Disordered" evidence="9">
    <location>
        <begin position="58"/>
        <end position="81"/>
    </location>
</feature>
<evidence type="ECO:0000256" key="9">
    <source>
        <dbReference type="SAM" id="MobiDB-lite"/>
    </source>
</evidence>
<dbReference type="Gene3D" id="3.40.50.300">
    <property type="entry name" value="P-loop containing nucleotide triphosphate hydrolases"/>
    <property type="match status" value="1"/>
</dbReference>
<dbReference type="PROSITE" id="PS50837">
    <property type="entry name" value="NACHT"/>
    <property type="match status" value="1"/>
</dbReference>
<comment type="subcellular location">
    <subcellularLocation>
        <location evidence="1">Cytoplasm</location>
    </subcellularLocation>
</comment>
<dbReference type="Proteomes" id="UP000005447">
    <property type="component" value="Unassembled WGS sequence"/>
</dbReference>
<dbReference type="GO" id="GO:0034451">
    <property type="term" value="C:centriolar satellite"/>
    <property type="evidence" value="ECO:0007669"/>
    <property type="project" value="Ensembl"/>
</dbReference>
<dbReference type="FunFam" id="3.40.50.300:FF:001062">
    <property type="entry name" value="NLR family CARD domain containing 3"/>
    <property type="match status" value="1"/>
</dbReference>
<keyword evidence="3" id="KW-0963">Cytoplasm</keyword>
<dbReference type="GO" id="GO:0042110">
    <property type="term" value="P:T cell activation"/>
    <property type="evidence" value="ECO:0007669"/>
    <property type="project" value="Ensembl"/>
</dbReference>
<gene>
    <name evidence="11" type="primary">NLRC3</name>
</gene>
<keyword evidence="7" id="KW-0067">ATP-binding</keyword>
<accession>H0UVX6</accession>
<dbReference type="STRING" id="10141.ENSCPOP00000001182"/>
<dbReference type="GO" id="GO:0032720">
    <property type="term" value="P:negative regulation of tumor necrosis factor production"/>
    <property type="evidence" value="ECO:0007669"/>
    <property type="project" value="Ensembl"/>
</dbReference>
<evidence type="ECO:0000256" key="6">
    <source>
        <dbReference type="ARBA" id="ARBA00022741"/>
    </source>
</evidence>
<dbReference type="VEuPathDB" id="HostDB:ENSCPOG00000001305"/>
<dbReference type="GO" id="GO:0007249">
    <property type="term" value="P:canonical NF-kappaB signal transduction"/>
    <property type="evidence" value="ECO:0007669"/>
    <property type="project" value="Ensembl"/>
</dbReference>
<dbReference type="Ensembl" id="ENSCPOT00000001321.3">
    <property type="protein sequence ID" value="ENSCPOP00000001182.3"/>
    <property type="gene ID" value="ENSCPOG00000001305.4"/>
</dbReference>
<dbReference type="PANTHER" id="PTHR24106">
    <property type="entry name" value="NACHT, LRR AND CARD DOMAINS-CONTAINING"/>
    <property type="match status" value="1"/>
</dbReference>
<evidence type="ECO:0000259" key="10">
    <source>
        <dbReference type="PROSITE" id="PS50837"/>
    </source>
</evidence>
<dbReference type="SUPFAM" id="SSF52047">
    <property type="entry name" value="RNI-like"/>
    <property type="match status" value="2"/>
</dbReference>
<dbReference type="GO" id="GO:0005829">
    <property type="term" value="C:cytosol"/>
    <property type="evidence" value="ECO:0007669"/>
    <property type="project" value="Ensembl"/>
</dbReference>
<reference evidence="11" key="2">
    <citation type="submission" date="2025-08" db="UniProtKB">
        <authorList>
            <consortium name="Ensembl"/>
        </authorList>
    </citation>
    <scope>IDENTIFICATION</scope>
    <source>
        <strain evidence="11">2N</strain>
    </source>
</reference>
<keyword evidence="6" id="KW-0547">Nucleotide-binding</keyword>
<protein>
    <submittedName>
        <fullName evidence="11">NLR family CARD domain containing 3</fullName>
    </submittedName>
</protein>
<proteinExistence type="inferred from homology"/>
<keyword evidence="5" id="KW-0677">Repeat</keyword>
<dbReference type="GeneID" id="100716208"/>
<dbReference type="Pfam" id="PF17779">
    <property type="entry name" value="WHD_NOD2"/>
    <property type="match status" value="1"/>
</dbReference>
<dbReference type="GO" id="GO:0005524">
    <property type="term" value="F:ATP binding"/>
    <property type="evidence" value="ECO:0007669"/>
    <property type="project" value="UniProtKB-KW"/>
</dbReference>
<dbReference type="Pfam" id="PF05729">
    <property type="entry name" value="NACHT"/>
    <property type="match status" value="1"/>
</dbReference>
<dbReference type="FunFam" id="3.80.10.10:FF:000483">
    <property type="entry name" value="NLR family, CARD domain-containing 3"/>
    <property type="match status" value="1"/>
</dbReference>
<evidence type="ECO:0000256" key="4">
    <source>
        <dbReference type="ARBA" id="ARBA00022614"/>
    </source>
</evidence>
<dbReference type="RefSeq" id="XP_063082451.1">
    <property type="nucleotide sequence ID" value="XM_063226381.1"/>
</dbReference>
<keyword evidence="12" id="KW-1185">Reference proteome</keyword>
<dbReference type="Gene3D" id="3.80.10.10">
    <property type="entry name" value="Ribonuclease Inhibitor"/>
    <property type="match status" value="4"/>
</dbReference>
<dbReference type="InterPro" id="IPR001611">
    <property type="entry name" value="Leu-rich_rpt"/>
</dbReference>
<dbReference type="InterPro" id="IPR032675">
    <property type="entry name" value="LRR_dom_sf"/>
</dbReference>
<evidence type="ECO:0000256" key="1">
    <source>
        <dbReference type="ARBA" id="ARBA00004496"/>
    </source>
</evidence>